<evidence type="ECO:0000256" key="1">
    <source>
        <dbReference type="ARBA" id="ARBA00010746"/>
    </source>
</evidence>
<feature type="signal peptide" evidence="4">
    <location>
        <begin position="1"/>
        <end position="22"/>
    </location>
</feature>
<dbReference type="EMBL" id="JAUJYO010000013">
    <property type="protein sequence ID" value="KAK1301126.1"/>
    <property type="molecule type" value="Genomic_DNA"/>
</dbReference>
<feature type="chain" id="PRO_5043088288" description="Dirigent protein" evidence="4">
    <location>
        <begin position="23"/>
        <end position="182"/>
    </location>
</feature>
<comment type="similarity">
    <text evidence="1 4">Belongs to the plant dirigent protein family.</text>
</comment>
<comment type="caution">
    <text evidence="5">The sequence shown here is derived from an EMBL/GenBank/DDBJ whole genome shotgun (WGS) entry which is preliminary data.</text>
</comment>
<dbReference type="InterPro" id="IPR044859">
    <property type="entry name" value="Allene_oxi_cyc_Dirigent"/>
</dbReference>
<comment type="subcellular location">
    <subcellularLocation>
        <location evidence="4">Secreted</location>
        <location evidence="4">Extracellular space</location>
        <location evidence="4">Apoplast</location>
    </subcellularLocation>
</comment>
<evidence type="ECO:0000256" key="2">
    <source>
        <dbReference type="ARBA" id="ARBA00011738"/>
    </source>
</evidence>
<dbReference type="Pfam" id="PF03018">
    <property type="entry name" value="Dirigent"/>
    <property type="match status" value="1"/>
</dbReference>
<reference evidence="5" key="1">
    <citation type="journal article" date="2023" name="Nat. Commun.">
        <title>Diploid and tetraploid genomes of Acorus and the evolution of monocots.</title>
        <authorList>
            <person name="Ma L."/>
            <person name="Liu K.W."/>
            <person name="Li Z."/>
            <person name="Hsiao Y.Y."/>
            <person name="Qi Y."/>
            <person name="Fu T."/>
            <person name="Tang G.D."/>
            <person name="Zhang D."/>
            <person name="Sun W.H."/>
            <person name="Liu D.K."/>
            <person name="Li Y."/>
            <person name="Chen G.Z."/>
            <person name="Liu X.D."/>
            <person name="Liao X.Y."/>
            <person name="Jiang Y.T."/>
            <person name="Yu X."/>
            <person name="Hao Y."/>
            <person name="Huang J."/>
            <person name="Zhao X.W."/>
            <person name="Ke S."/>
            <person name="Chen Y.Y."/>
            <person name="Wu W.L."/>
            <person name="Hsu J.L."/>
            <person name="Lin Y.F."/>
            <person name="Huang M.D."/>
            <person name="Li C.Y."/>
            <person name="Huang L."/>
            <person name="Wang Z.W."/>
            <person name="Zhao X."/>
            <person name="Zhong W.Y."/>
            <person name="Peng D.H."/>
            <person name="Ahmad S."/>
            <person name="Lan S."/>
            <person name="Zhang J.S."/>
            <person name="Tsai W.C."/>
            <person name="Van de Peer Y."/>
            <person name="Liu Z.J."/>
        </authorList>
    </citation>
    <scope>NUCLEOTIDE SEQUENCE</scope>
    <source>
        <strain evidence="5">CP</strain>
    </source>
</reference>
<keyword evidence="3 4" id="KW-0964">Secreted</keyword>
<keyword evidence="4" id="KW-0052">Apoplast</keyword>
<evidence type="ECO:0000313" key="5">
    <source>
        <dbReference type="EMBL" id="KAK1301126.1"/>
    </source>
</evidence>
<protein>
    <recommendedName>
        <fullName evidence="4">Dirigent protein</fullName>
    </recommendedName>
</protein>
<keyword evidence="4" id="KW-0732">Signal</keyword>
<comment type="function">
    <text evidence="4">Dirigent proteins impart stereoselectivity on the phenoxy radical-coupling reaction, yielding optically active lignans from two molecules of coniferyl alcohol in the biosynthesis of lignans, flavonolignans, and alkaloids and thus plays a central role in plant secondary metabolism.</text>
</comment>
<reference evidence="5" key="2">
    <citation type="submission" date="2023-06" db="EMBL/GenBank/DDBJ databases">
        <authorList>
            <person name="Ma L."/>
            <person name="Liu K.-W."/>
            <person name="Li Z."/>
            <person name="Hsiao Y.-Y."/>
            <person name="Qi Y."/>
            <person name="Fu T."/>
            <person name="Tang G."/>
            <person name="Zhang D."/>
            <person name="Sun W.-H."/>
            <person name="Liu D.-K."/>
            <person name="Li Y."/>
            <person name="Chen G.-Z."/>
            <person name="Liu X.-D."/>
            <person name="Liao X.-Y."/>
            <person name="Jiang Y.-T."/>
            <person name="Yu X."/>
            <person name="Hao Y."/>
            <person name="Huang J."/>
            <person name="Zhao X.-W."/>
            <person name="Ke S."/>
            <person name="Chen Y.-Y."/>
            <person name="Wu W.-L."/>
            <person name="Hsu J.-L."/>
            <person name="Lin Y.-F."/>
            <person name="Huang M.-D."/>
            <person name="Li C.-Y."/>
            <person name="Huang L."/>
            <person name="Wang Z.-W."/>
            <person name="Zhao X."/>
            <person name="Zhong W.-Y."/>
            <person name="Peng D.-H."/>
            <person name="Ahmad S."/>
            <person name="Lan S."/>
            <person name="Zhang J.-S."/>
            <person name="Tsai W.-C."/>
            <person name="Van De Peer Y."/>
            <person name="Liu Z.-J."/>
        </authorList>
    </citation>
    <scope>NUCLEOTIDE SEQUENCE</scope>
    <source>
        <strain evidence="5">CP</strain>
        <tissue evidence="5">Leaves</tissue>
    </source>
</reference>
<sequence>MSNFLSMTMLIISTIFITITSAHYHSEFELGREKSTHLRFYFHNVASGPDPTTVQIASAPSSATSPTRYGVLIMMDEPLTEGPNLGSALVGRAEGLYGSASKEEVALVMAFNIVFVGGDYNGSTLAIVGRNTIYSSEVREMAIVGGTGKFRFARGYDRLTTYSFNTTSGDAVVEHNVFVVHH</sequence>
<proteinExistence type="inferred from homology"/>
<gene>
    <name evidence="5" type="ORF">QJS10_CPB13g00977</name>
</gene>
<dbReference type="PANTHER" id="PTHR21495">
    <property type="entry name" value="NUCLEOPORIN-RELATED"/>
    <property type="match status" value="1"/>
</dbReference>
<dbReference type="GO" id="GO:0048046">
    <property type="term" value="C:apoplast"/>
    <property type="evidence" value="ECO:0007669"/>
    <property type="project" value="UniProtKB-SubCell"/>
</dbReference>
<dbReference type="AlphaFoldDB" id="A0AAV9DJN9"/>
<name>A0AAV9DJN9_ACOCL</name>
<organism evidence="5 6">
    <name type="scientific">Acorus calamus</name>
    <name type="common">Sweet flag</name>
    <dbReference type="NCBI Taxonomy" id="4465"/>
    <lineage>
        <taxon>Eukaryota</taxon>
        <taxon>Viridiplantae</taxon>
        <taxon>Streptophyta</taxon>
        <taxon>Embryophyta</taxon>
        <taxon>Tracheophyta</taxon>
        <taxon>Spermatophyta</taxon>
        <taxon>Magnoliopsida</taxon>
        <taxon>Liliopsida</taxon>
        <taxon>Acoraceae</taxon>
        <taxon>Acorus</taxon>
    </lineage>
</organism>
<dbReference type="InterPro" id="IPR004265">
    <property type="entry name" value="Dirigent"/>
</dbReference>
<evidence type="ECO:0000256" key="3">
    <source>
        <dbReference type="ARBA" id="ARBA00022525"/>
    </source>
</evidence>
<dbReference type="Gene3D" id="2.40.480.10">
    <property type="entry name" value="Allene oxide cyclase-like"/>
    <property type="match status" value="1"/>
</dbReference>
<evidence type="ECO:0000313" key="6">
    <source>
        <dbReference type="Proteomes" id="UP001180020"/>
    </source>
</evidence>
<comment type="subunit">
    <text evidence="2 4">Homodimer.</text>
</comment>
<dbReference type="Proteomes" id="UP001180020">
    <property type="component" value="Unassembled WGS sequence"/>
</dbReference>
<keyword evidence="6" id="KW-1185">Reference proteome</keyword>
<accession>A0AAV9DJN9</accession>
<dbReference type="GO" id="GO:0009699">
    <property type="term" value="P:phenylpropanoid biosynthetic process"/>
    <property type="evidence" value="ECO:0007669"/>
    <property type="project" value="UniProtKB-ARBA"/>
</dbReference>
<evidence type="ECO:0000256" key="4">
    <source>
        <dbReference type="RuleBase" id="RU363099"/>
    </source>
</evidence>